<reference evidence="3" key="2">
    <citation type="submission" date="2018-02" db="EMBL/GenBank/DDBJ databases">
        <authorList>
            <person name="Cohen D.B."/>
            <person name="Kent A.D."/>
        </authorList>
    </citation>
    <scope>NUCLEOTIDE SEQUENCE</scope>
    <source>
        <strain evidence="3">ATCC PRA-185</strain>
    </source>
</reference>
<dbReference type="Pfam" id="PF00071">
    <property type="entry name" value="Ras"/>
    <property type="match status" value="1"/>
</dbReference>
<dbReference type="AlphaFoldDB" id="A0A2R4IKW3"/>
<dbReference type="GO" id="GO:0003924">
    <property type="term" value="F:GTPase activity"/>
    <property type="evidence" value="ECO:0007669"/>
    <property type="project" value="InterPro"/>
</dbReference>
<dbReference type="GO" id="GO:0016020">
    <property type="term" value="C:membrane"/>
    <property type="evidence" value="ECO:0007669"/>
    <property type="project" value="InterPro"/>
</dbReference>
<dbReference type="InterPro" id="IPR001806">
    <property type="entry name" value="Small_GTPase"/>
</dbReference>
<dbReference type="InterPro" id="IPR005225">
    <property type="entry name" value="Small_GTP-bd"/>
</dbReference>
<dbReference type="EMBL" id="MG905949">
    <property type="protein sequence ID" value="AVV26989.1"/>
    <property type="molecule type" value="Genomic_DNA"/>
</dbReference>
<dbReference type="Gene3D" id="3.40.50.300">
    <property type="entry name" value="P-loop containing nucleotide triphosphate hydrolases"/>
    <property type="match status" value="1"/>
</dbReference>
<dbReference type="GO" id="GO:0005525">
    <property type="term" value="F:GTP binding"/>
    <property type="evidence" value="ECO:0007669"/>
    <property type="project" value="UniProtKB-KW"/>
</dbReference>
<evidence type="ECO:0000256" key="2">
    <source>
        <dbReference type="ARBA" id="ARBA00023134"/>
    </source>
</evidence>
<proteinExistence type="predicted"/>
<dbReference type="GO" id="GO:0007165">
    <property type="term" value="P:signal transduction"/>
    <property type="evidence" value="ECO:0007669"/>
    <property type="project" value="InterPro"/>
</dbReference>
<keyword evidence="2" id="KW-0342">GTP-binding</keyword>
<dbReference type="PROSITE" id="PS51421">
    <property type="entry name" value="RAS"/>
    <property type="match status" value="1"/>
</dbReference>
<sequence length="186" mass="20400">MSGSPPSPTRNRKLCVVGFRAVGKSAVTFQFCEDRFVDTYSPTIETSFRKSVKNVPVEIVDTAGMDEYSLFQPQHAIGVDGYILVYAVTARSSFEILKTINDKILNAHGSDKVPRVLVGNKTDLEVERQVSSAEGNALASEWGAPFIECSARTGKGVQEAFEACVAEIMRKEGGWEEKKKGRCVVM</sequence>
<dbReference type="SMART" id="SM00174">
    <property type="entry name" value="RHO"/>
    <property type="match status" value="1"/>
</dbReference>
<keyword evidence="1" id="KW-0547">Nucleotide-binding</keyword>
<evidence type="ECO:0000313" key="3">
    <source>
        <dbReference type="EMBL" id="AVV26989.1"/>
    </source>
</evidence>
<dbReference type="SUPFAM" id="SSF52540">
    <property type="entry name" value="P-loop containing nucleoside triphosphate hydrolases"/>
    <property type="match status" value="1"/>
</dbReference>
<dbReference type="InterPro" id="IPR027417">
    <property type="entry name" value="P-loop_NTPase"/>
</dbReference>
<dbReference type="PRINTS" id="PR00449">
    <property type="entry name" value="RASTRNSFRMNG"/>
</dbReference>
<protein>
    <submittedName>
        <fullName evidence="3">Rheb</fullName>
    </submittedName>
</protein>
<dbReference type="InterPro" id="IPR020849">
    <property type="entry name" value="Small_GTPase_Ras-type"/>
</dbReference>
<reference evidence="3" key="1">
    <citation type="journal article" date="2018" name="Sci. Rep.">
        <title>Extensive molecular tinkering in the evolution of the membrane attachment mode of the Rheb GTPase.</title>
        <authorList>
            <person name="Zahonova K."/>
            <person name="Petrzelkova R."/>
            <person name="Valach M."/>
            <person name="Yazaki E."/>
            <person name="Tikhonenkov D.V."/>
            <person name="Butenko A."/>
            <person name="Janouskovec J."/>
            <person name="Hrda S."/>
            <person name="Klimes V."/>
            <person name="Burger G."/>
            <person name="Inagaki Y."/>
            <person name="Keeling P.J."/>
            <person name="Hampl V."/>
            <person name="Flegontov P."/>
            <person name="Yurchenko V."/>
            <person name="Elias M."/>
        </authorList>
    </citation>
    <scope>NUCLEOTIDE SEQUENCE</scope>
    <source>
        <strain evidence="3">ATCC PRA-185</strain>
    </source>
</reference>
<dbReference type="PROSITE" id="PS51419">
    <property type="entry name" value="RAB"/>
    <property type="match status" value="1"/>
</dbReference>
<dbReference type="FunFam" id="3.40.50.300:FF:001447">
    <property type="entry name" value="Ras-related protein Rab-1B"/>
    <property type="match status" value="1"/>
</dbReference>
<dbReference type="PANTHER" id="PTHR24070">
    <property type="entry name" value="RAS, DI-RAS, AND RHEB FAMILY MEMBERS OF SMALL GTPASE SUPERFAMILY"/>
    <property type="match status" value="1"/>
</dbReference>
<accession>A0A2R4IKW3</accession>
<dbReference type="NCBIfam" id="TIGR00231">
    <property type="entry name" value="small_GTP"/>
    <property type="match status" value="1"/>
</dbReference>
<evidence type="ECO:0000256" key="1">
    <source>
        <dbReference type="ARBA" id="ARBA00022741"/>
    </source>
</evidence>
<name>A0A2R4IKW3_ANDGO</name>
<dbReference type="SMART" id="SM00175">
    <property type="entry name" value="RAB"/>
    <property type="match status" value="1"/>
</dbReference>
<organism evidence="3">
    <name type="scientific">Andalucia godoyi</name>
    <name type="common">Flagellate</name>
    <dbReference type="NCBI Taxonomy" id="505711"/>
    <lineage>
        <taxon>Eukaryota</taxon>
        <taxon>Discoba</taxon>
        <taxon>Jakobida</taxon>
        <taxon>Andalucina</taxon>
        <taxon>Andaluciidae</taxon>
        <taxon>Andalucia</taxon>
    </lineage>
</organism>
<dbReference type="SMART" id="SM00173">
    <property type="entry name" value="RAS"/>
    <property type="match status" value="1"/>
</dbReference>